<evidence type="ECO:0000313" key="2">
    <source>
        <dbReference type="Proteomes" id="UP001184376"/>
    </source>
</evidence>
<reference evidence="1" key="1">
    <citation type="submission" date="2023-07" db="EMBL/GenBank/DDBJ databases">
        <title>Sorghum-associated microbial communities from plants grown in Nebraska, USA.</title>
        <authorList>
            <person name="Schachtman D."/>
        </authorList>
    </citation>
    <scope>NUCLEOTIDE SEQUENCE</scope>
    <source>
        <strain evidence="1">DS1280</strain>
    </source>
</reference>
<dbReference type="EMBL" id="JAVDRG010000018">
    <property type="protein sequence ID" value="MDR6443905.1"/>
    <property type="molecule type" value="Genomic_DNA"/>
</dbReference>
<accession>A0ACC6J1J6</accession>
<comment type="caution">
    <text evidence="1">The sequence shown here is derived from an EMBL/GenBank/DDBJ whole genome shotgun (WGS) entry which is preliminary data.</text>
</comment>
<protein>
    <submittedName>
        <fullName evidence="1">Uncharacterized protein</fullName>
    </submittedName>
</protein>
<dbReference type="Proteomes" id="UP001184376">
    <property type="component" value="Unassembled WGS sequence"/>
</dbReference>
<sequence length="130" mass="15265">MKKNLLFFLTILIYSVTACEQPGKTKLFKAEKQTHSNHIIKNVYLDDQFAEDEMEVIINNTTNKVTIHLDGETHELTKSIDLPEYTAENSEYRYTDINGEITFLNRNLDMIVFHHTAEPKRQKELRKVSY</sequence>
<keyword evidence="2" id="KW-1185">Reference proteome</keyword>
<proteinExistence type="predicted"/>
<name>A0ACC6J1J6_9FLAO</name>
<gene>
    <name evidence="1" type="ORF">J2795_004658</name>
</gene>
<organism evidence="1 2">
    <name type="scientific">Chryseobacterium bernardetii</name>
    <dbReference type="NCBI Taxonomy" id="1241978"/>
    <lineage>
        <taxon>Bacteria</taxon>
        <taxon>Pseudomonadati</taxon>
        <taxon>Bacteroidota</taxon>
        <taxon>Flavobacteriia</taxon>
        <taxon>Flavobacteriales</taxon>
        <taxon>Weeksellaceae</taxon>
        <taxon>Chryseobacterium group</taxon>
        <taxon>Chryseobacterium</taxon>
    </lineage>
</organism>
<evidence type="ECO:0000313" key="1">
    <source>
        <dbReference type="EMBL" id="MDR6443905.1"/>
    </source>
</evidence>